<keyword evidence="1 5" id="KW-0436">Ligase</keyword>
<dbReference type="InterPro" id="IPR014746">
    <property type="entry name" value="Gln_synth/guanido_kin_cat_dom"/>
</dbReference>
<dbReference type="Gene3D" id="3.30.590.10">
    <property type="entry name" value="Glutamine synthetase/guanido kinase, catalytic domain"/>
    <property type="match status" value="1"/>
</dbReference>
<gene>
    <name evidence="5" type="ORF">ACFQ2F_12730</name>
</gene>
<reference evidence="6" key="1">
    <citation type="journal article" date="2019" name="Int. J. Syst. Evol. Microbiol.">
        <title>The Global Catalogue of Microorganisms (GCM) 10K type strain sequencing project: providing services to taxonomists for standard genome sequencing and annotation.</title>
        <authorList>
            <consortium name="The Broad Institute Genomics Platform"/>
            <consortium name="The Broad Institute Genome Sequencing Center for Infectious Disease"/>
            <person name="Wu L."/>
            <person name="Ma J."/>
        </authorList>
    </citation>
    <scope>NUCLEOTIDE SEQUENCE [LARGE SCALE GENOMIC DNA]</scope>
    <source>
        <strain evidence="6">CCUG 61697</strain>
    </source>
</reference>
<dbReference type="PANTHER" id="PTHR43785">
    <property type="entry name" value="GAMMA-GLUTAMYLPUTRESCINE SYNTHETASE"/>
    <property type="match status" value="1"/>
</dbReference>
<evidence type="ECO:0000256" key="1">
    <source>
        <dbReference type="ARBA" id="ARBA00022598"/>
    </source>
</evidence>
<dbReference type="PROSITE" id="PS51987">
    <property type="entry name" value="GS_CATALYTIC"/>
    <property type="match status" value="1"/>
</dbReference>
<dbReference type="SMART" id="SM01230">
    <property type="entry name" value="Gln-synt_C"/>
    <property type="match status" value="1"/>
</dbReference>
<dbReference type="EC" id="6.3.1.-" evidence="5"/>
<sequence>MGSDPKAWLAERPEIASIFACLCDLNGTLRGKWMAAEQSSKLLSGGIRMPFSTLNVDIWGADIEGSQFVYETGDADGVCSYTGRPLVAADWMSRPGAMALLWMSHEDGTPFLGDPRRALAAICERYEAAGLSPVVAGEFEFYLFDPSGARPMPPISPVSGDRLDAHNAISISEMQHFEGFLNDVYDYCGNQDIGLDTTISEYGFGQFEVSMKHIADPLKAADDAILFKHMVRAIARKHGFGATFMAKPYGDDSGSGLHYHVSMLDTDGANVFDDGSAEGSETLRHAVGGLLTTMQECMLAFAPHENSYRRFQPGTHSPASVGWGYENRTAAVRIPGGSAQARRFEHRVAGADANPYLVLASILGGALLGIERKLTPPPPVDGNAYDADLPPLAQEWGAAIEAFNAGSHVIDIFSPTLQRMFVDCKRQELHRFRRTVTEFEHQTYLEVV</sequence>
<dbReference type="EMBL" id="JBHTJO010000001">
    <property type="protein sequence ID" value="MFD0987964.1"/>
    <property type="molecule type" value="Genomic_DNA"/>
</dbReference>
<evidence type="ECO:0000256" key="2">
    <source>
        <dbReference type="PROSITE-ProRule" id="PRU01331"/>
    </source>
</evidence>
<comment type="similarity">
    <text evidence="2 3">Belongs to the glutamine synthetase family.</text>
</comment>
<evidence type="ECO:0000256" key="3">
    <source>
        <dbReference type="RuleBase" id="RU000384"/>
    </source>
</evidence>
<dbReference type="InterPro" id="IPR008146">
    <property type="entry name" value="Gln_synth_cat_dom"/>
</dbReference>
<dbReference type="GO" id="GO:0016874">
    <property type="term" value="F:ligase activity"/>
    <property type="evidence" value="ECO:0007669"/>
    <property type="project" value="UniProtKB-KW"/>
</dbReference>
<accession>A0ABW3JCF4</accession>
<comment type="caution">
    <text evidence="5">The sequence shown here is derived from an EMBL/GenBank/DDBJ whole genome shotgun (WGS) entry which is preliminary data.</text>
</comment>
<evidence type="ECO:0000313" key="6">
    <source>
        <dbReference type="Proteomes" id="UP001597102"/>
    </source>
</evidence>
<dbReference type="PANTHER" id="PTHR43785:SF12">
    <property type="entry name" value="TYPE-1 GLUTAMINE SYNTHETASE 2"/>
    <property type="match status" value="1"/>
</dbReference>
<dbReference type="Pfam" id="PF00120">
    <property type="entry name" value="Gln-synt_C"/>
    <property type="match status" value="1"/>
</dbReference>
<proteinExistence type="inferred from homology"/>
<organism evidence="5 6">
    <name type="scientific">Methyloligella solikamskensis</name>
    <dbReference type="NCBI Taxonomy" id="1177756"/>
    <lineage>
        <taxon>Bacteria</taxon>
        <taxon>Pseudomonadati</taxon>
        <taxon>Pseudomonadota</taxon>
        <taxon>Alphaproteobacteria</taxon>
        <taxon>Hyphomicrobiales</taxon>
        <taxon>Hyphomicrobiaceae</taxon>
        <taxon>Methyloligella</taxon>
    </lineage>
</organism>
<name>A0ABW3JCF4_9HYPH</name>
<protein>
    <submittedName>
        <fullName evidence="5">Glutamine synthetase family protein</fullName>
        <ecNumber evidence="5">6.3.1.-</ecNumber>
    </submittedName>
</protein>
<dbReference type="RefSeq" id="WP_379090430.1">
    <property type="nucleotide sequence ID" value="NZ_JBHTJO010000001.1"/>
</dbReference>
<keyword evidence="6" id="KW-1185">Reference proteome</keyword>
<evidence type="ECO:0000313" key="5">
    <source>
        <dbReference type="EMBL" id="MFD0987964.1"/>
    </source>
</evidence>
<feature type="domain" description="GS catalytic" evidence="4">
    <location>
        <begin position="115"/>
        <end position="448"/>
    </location>
</feature>
<evidence type="ECO:0000259" key="4">
    <source>
        <dbReference type="PROSITE" id="PS51987"/>
    </source>
</evidence>
<dbReference type="SUPFAM" id="SSF55931">
    <property type="entry name" value="Glutamine synthetase/guanido kinase"/>
    <property type="match status" value="1"/>
</dbReference>
<dbReference type="Proteomes" id="UP001597102">
    <property type="component" value="Unassembled WGS sequence"/>
</dbReference>